<evidence type="ECO:0000259" key="4">
    <source>
        <dbReference type="PROSITE" id="PS50004"/>
    </source>
</evidence>
<keyword evidence="2" id="KW-0106">Calcium</keyword>
<organism evidence="5 6">
    <name type="scientific">Malus domestica</name>
    <name type="common">Apple</name>
    <name type="synonym">Pyrus malus</name>
    <dbReference type="NCBI Taxonomy" id="3750"/>
    <lineage>
        <taxon>Eukaryota</taxon>
        <taxon>Viridiplantae</taxon>
        <taxon>Streptophyta</taxon>
        <taxon>Embryophyta</taxon>
        <taxon>Tracheophyta</taxon>
        <taxon>Spermatophyta</taxon>
        <taxon>Magnoliopsida</taxon>
        <taxon>eudicotyledons</taxon>
        <taxon>Gunneridae</taxon>
        <taxon>Pentapetalae</taxon>
        <taxon>rosids</taxon>
        <taxon>fabids</taxon>
        <taxon>Rosales</taxon>
        <taxon>Rosaceae</taxon>
        <taxon>Amygdaloideae</taxon>
        <taxon>Maleae</taxon>
        <taxon>Malus</taxon>
    </lineage>
</organism>
<sequence length="529" mass="56460">MPLGTLEVLLVEAKGLKNKDFLFNKMDPYVIFTVKTQEKTSTVAKGKGCDPEWNESFLFTVTDDVSELRLKIMDKDTFTKDDFVGEAIVPLEPLFADGRLPPTAYNVVNKDQEYRGEIIIGLTFTPEPQCVVNRQFVFAEKQLLEDMMRRTMMPHGTLEVLLVSAKGLDNNDFLGNMDPYVILTVRTQDKKSTVVSGQGSEPEWNETFSFTVSDDVDELRLKIMDKDTFSSDDFIGEATVALEPLFAEGSLPPTPYNVVNQDKEYSGEIKVGLTFTPERSGHGDSSGDYGDSEGYGGERKGSHKGEERYGGGGGGGSDYRGSGGGYGGGGGGGDYGGSDGGYGGGGGGGGYGDHGGGNGGGGGLGGGGSSYGDRGGDYGGGGGGWKESSKSEDSSADMDPYVILTVKTQEKNSNVVSGQGSTPEWNETFLFTVSDDVSELNLKIMEKDNFSADDFVGEATICLEPVFTEGSLPPAAYNVVNKDKEFCGEIKIGLTFTPEPERSDNIPSGGYGETEESYGGWKQSSYGEE</sequence>
<dbReference type="Gene3D" id="2.60.40.150">
    <property type="entry name" value="C2 domain"/>
    <property type="match status" value="3"/>
</dbReference>
<comment type="caution">
    <text evidence="5">The sequence shown here is derived from an EMBL/GenBank/DDBJ whole genome shotgun (WGS) entry which is preliminary data.</text>
</comment>
<dbReference type="AlphaFoldDB" id="A0A498KJS2"/>
<feature type="domain" description="C2" evidence="4">
    <location>
        <begin position="139"/>
        <end position="256"/>
    </location>
</feature>
<dbReference type="Proteomes" id="UP000290289">
    <property type="component" value="Chromosome 1"/>
</dbReference>
<evidence type="ECO:0000313" key="5">
    <source>
        <dbReference type="EMBL" id="RXI07988.1"/>
    </source>
</evidence>
<feature type="compositionally biased region" description="Gly residues" evidence="3">
    <location>
        <begin position="310"/>
        <end position="319"/>
    </location>
</feature>
<dbReference type="InterPro" id="IPR000008">
    <property type="entry name" value="C2_dom"/>
</dbReference>
<dbReference type="SMART" id="SM00239">
    <property type="entry name" value="C2"/>
    <property type="match status" value="3"/>
</dbReference>
<dbReference type="PANTHER" id="PTHR46502">
    <property type="entry name" value="C2 DOMAIN-CONTAINING"/>
    <property type="match status" value="1"/>
</dbReference>
<dbReference type="GO" id="GO:0046872">
    <property type="term" value="F:metal ion binding"/>
    <property type="evidence" value="ECO:0007669"/>
    <property type="project" value="UniProtKB-KW"/>
</dbReference>
<protein>
    <recommendedName>
        <fullName evidence="4">C2 domain-containing protein</fullName>
    </recommendedName>
</protein>
<feature type="region of interest" description="Disordered" evidence="3">
    <location>
        <begin position="274"/>
        <end position="319"/>
    </location>
</feature>
<dbReference type="PANTHER" id="PTHR46502:SF2">
    <property type="entry name" value="16 KDA PHLOEM PROTEIN 2"/>
    <property type="match status" value="1"/>
</dbReference>
<feature type="domain" description="C2" evidence="4">
    <location>
        <begin position="365"/>
        <end position="476"/>
    </location>
</feature>
<dbReference type="InterPro" id="IPR035892">
    <property type="entry name" value="C2_domain_sf"/>
</dbReference>
<gene>
    <name evidence="5" type="ORF">DVH24_014554</name>
</gene>
<feature type="region of interest" description="Disordered" evidence="3">
    <location>
        <begin position="497"/>
        <end position="529"/>
    </location>
</feature>
<feature type="compositionally biased region" description="Basic and acidic residues" evidence="3">
    <location>
        <begin position="296"/>
        <end position="309"/>
    </location>
</feature>
<feature type="region of interest" description="Disordered" evidence="3">
    <location>
        <begin position="374"/>
        <end position="397"/>
    </location>
</feature>
<evidence type="ECO:0000256" key="1">
    <source>
        <dbReference type="ARBA" id="ARBA00022723"/>
    </source>
</evidence>
<reference evidence="5 6" key="1">
    <citation type="submission" date="2018-10" db="EMBL/GenBank/DDBJ databases">
        <title>A high-quality apple genome assembly.</title>
        <authorList>
            <person name="Hu J."/>
        </authorList>
    </citation>
    <scope>NUCLEOTIDE SEQUENCE [LARGE SCALE GENOMIC DNA]</scope>
    <source>
        <strain evidence="6">cv. HFTH1</strain>
        <tissue evidence="5">Young leaf</tissue>
    </source>
</reference>
<dbReference type="PROSITE" id="PS50004">
    <property type="entry name" value="C2"/>
    <property type="match status" value="3"/>
</dbReference>
<name>A0A498KJS2_MALDO</name>
<keyword evidence="1" id="KW-0479">Metal-binding</keyword>
<keyword evidence="6" id="KW-1185">Reference proteome</keyword>
<proteinExistence type="predicted"/>
<evidence type="ECO:0000313" key="6">
    <source>
        <dbReference type="Proteomes" id="UP000290289"/>
    </source>
</evidence>
<feature type="domain" description="C2" evidence="4">
    <location>
        <begin position="1"/>
        <end position="104"/>
    </location>
</feature>
<dbReference type="Pfam" id="PF00168">
    <property type="entry name" value="C2"/>
    <property type="match status" value="3"/>
</dbReference>
<accession>A0A498KJS2</accession>
<evidence type="ECO:0000256" key="3">
    <source>
        <dbReference type="SAM" id="MobiDB-lite"/>
    </source>
</evidence>
<dbReference type="EMBL" id="RDQH01000327">
    <property type="protein sequence ID" value="RXI07988.1"/>
    <property type="molecule type" value="Genomic_DNA"/>
</dbReference>
<dbReference type="SUPFAM" id="SSF49562">
    <property type="entry name" value="C2 domain (Calcium/lipid-binding domain, CaLB)"/>
    <property type="match status" value="3"/>
</dbReference>
<evidence type="ECO:0000256" key="2">
    <source>
        <dbReference type="ARBA" id="ARBA00022837"/>
    </source>
</evidence>